<dbReference type="PROSITE" id="PS00530">
    <property type="entry name" value="RNASE_T2_1"/>
    <property type="match status" value="1"/>
</dbReference>
<evidence type="ECO:0000313" key="5">
    <source>
        <dbReference type="Proteomes" id="UP001499910"/>
    </source>
</evidence>
<dbReference type="InterPro" id="IPR036430">
    <property type="entry name" value="RNase_T2-like_sf"/>
</dbReference>
<dbReference type="InterPro" id="IPR033130">
    <property type="entry name" value="RNase_T2_His_AS_2"/>
</dbReference>
<dbReference type="PANTHER" id="PTHR11240">
    <property type="entry name" value="RIBONUCLEASE T2"/>
    <property type="match status" value="1"/>
</dbReference>
<dbReference type="Proteomes" id="UP001499910">
    <property type="component" value="Unassembled WGS sequence"/>
</dbReference>
<dbReference type="Gene3D" id="3.90.730.10">
    <property type="entry name" value="Ribonuclease T2-like"/>
    <property type="match status" value="1"/>
</dbReference>
<dbReference type="InterPro" id="IPR018188">
    <property type="entry name" value="RNase_T2_His_AS_1"/>
</dbReference>
<dbReference type="PROSITE" id="PS00531">
    <property type="entry name" value="RNASE_T2_2"/>
    <property type="match status" value="1"/>
</dbReference>
<reference evidence="5" key="1">
    <citation type="journal article" date="2019" name="Int. J. Syst. Evol. Microbiol.">
        <title>The Global Catalogue of Microorganisms (GCM) 10K type strain sequencing project: providing services to taxonomists for standard genome sequencing and annotation.</title>
        <authorList>
            <consortium name="The Broad Institute Genomics Platform"/>
            <consortium name="The Broad Institute Genome Sequencing Center for Infectious Disease"/>
            <person name="Wu L."/>
            <person name="Ma J."/>
        </authorList>
    </citation>
    <scope>NUCLEOTIDE SEQUENCE [LARGE SCALE GENOMIC DNA]</scope>
    <source>
        <strain evidence="5">JCM 18015</strain>
    </source>
</reference>
<dbReference type="CDD" id="cd01062">
    <property type="entry name" value="RNase_T2_prok"/>
    <property type="match status" value="1"/>
</dbReference>
<evidence type="ECO:0000256" key="1">
    <source>
        <dbReference type="ARBA" id="ARBA00007469"/>
    </source>
</evidence>
<sequence>MRVRGVLLAALLAALPVAAGAEGEPAGEFDYYVLSLSWTPSWCAIEGDDRGSPQCDAGQGYGFTLHGLWPQYEAGWPSYCPTVEPMPTRRMTGEMVDIMGSSGLAWHQWRKHGVCTGLDAEDYYRLSRLAYDSVTRPDLLRRLDREVRLPARVIEEAFLEVNPDLSADMLTVTCRAGRVQEVRICLTRGLEPRVCGDDVIRDCTLEQAIFSPMR</sequence>
<feature type="signal peptide" evidence="3">
    <location>
        <begin position="1"/>
        <end position="21"/>
    </location>
</feature>
<dbReference type="Pfam" id="PF00445">
    <property type="entry name" value="Ribonuclease_T2"/>
    <property type="match status" value="1"/>
</dbReference>
<comment type="caution">
    <text evidence="4">The sequence shown here is derived from an EMBL/GenBank/DDBJ whole genome shotgun (WGS) entry which is preliminary data.</text>
</comment>
<dbReference type="EMBL" id="BAABHW010000004">
    <property type="protein sequence ID" value="GAA5077881.1"/>
    <property type="molecule type" value="Genomic_DNA"/>
</dbReference>
<name>A0ABP9LKJ3_9RHOB</name>
<evidence type="ECO:0000256" key="2">
    <source>
        <dbReference type="RuleBase" id="RU004328"/>
    </source>
</evidence>
<keyword evidence="3" id="KW-0732">Signal</keyword>
<dbReference type="RefSeq" id="WP_259549457.1">
    <property type="nucleotide sequence ID" value="NZ_JANXIR010000004.1"/>
</dbReference>
<dbReference type="SUPFAM" id="SSF55895">
    <property type="entry name" value="Ribonuclease Rh-like"/>
    <property type="match status" value="1"/>
</dbReference>
<accession>A0ABP9LKJ3</accession>
<organism evidence="4 5">
    <name type="scientific">[Roseibacterium] beibuensis</name>
    <dbReference type="NCBI Taxonomy" id="1193142"/>
    <lineage>
        <taxon>Bacteria</taxon>
        <taxon>Pseudomonadati</taxon>
        <taxon>Pseudomonadota</taxon>
        <taxon>Alphaproteobacteria</taxon>
        <taxon>Rhodobacterales</taxon>
        <taxon>Roseobacteraceae</taxon>
        <taxon>Roseicyclus</taxon>
    </lineage>
</organism>
<gene>
    <name evidence="4" type="ORF">GCM10023209_28590</name>
</gene>
<dbReference type="PANTHER" id="PTHR11240:SF22">
    <property type="entry name" value="RIBONUCLEASE T2"/>
    <property type="match status" value="1"/>
</dbReference>
<comment type="similarity">
    <text evidence="1 2">Belongs to the RNase T2 family.</text>
</comment>
<dbReference type="InterPro" id="IPR039378">
    <property type="entry name" value="RNase_T2_prok"/>
</dbReference>
<proteinExistence type="inferred from homology"/>
<evidence type="ECO:0000256" key="3">
    <source>
        <dbReference type="SAM" id="SignalP"/>
    </source>
</evidence>
<protein>
    <submittedName>
        <fullName evidence="4">Ribonuclease T2</fullName>
    </submittedName>
</protein>
<keyword evidence="5" id="KW-1185">Reference proteome</keyword>
<evidence type="ECO:0000313" key="4">
    <source>
        <dbReference type="EMBL" id="GAA5077881.1"/>
    </source>
</evidence>
<feature type="chain" id="PRO_5046455606" evidence="3">
    <location>
        <begin position="22"/>
        <end position="214"/>
    </location>
</feature>
<dbReference type="InterPro" id="IPR001568">
    <property type="entry name" value="RNase_T2-like"/>
</dbReference>